<feature type="region of interest" description="Disordered" evidence="1">
    <location>
        <begin position="180"/>
        <end position="260"/>
    </location>
</feature>
<sequence length="672" mass="74153">MDLLRLEQQRKALEQSLQKLRASLQHWQTFDAEYEGLREELHSLSDTLDIESISKSYPGDLVNEKEIRELASLDSPSPRTASQILGIVSRRQEYVQKNIETVQRQFWDAEAKLEELDFVAVTSAHREEGRTASLPLTEIHEELDDEGNVLSSTLSRPEESTANIIDSLRKAGLAEKDLDAATDDQDADDHSATTGSHNVLPPALVDKRYKDSPNTEDKSTGEGGSRSRPPVRKKSVSFTADTKPSPEPVRSESEDGKKTVSFNDKIAVMPAAPPPDPRTVSFSPTVEEIPAEPAVSAKANMHETQAKSDDEMQRSLRGMFKPGEKVYELGDDEEVLGSHIVIPEGESEEDARLRREMINYHLHEVGHIVAEMNLEEGMDDGYDDEDESASASDLASSQYLDEDTPYTSGLSDSDNESEDEHGRRKRRVISDDYHQQMKELESRLIGNLGPAPSDDTVADIDPHFDPADVRKLVIRASRGSQSSASSENDKKAAGKKRVSFAEALDVADEIVPPTKAAKLEDGENAAPVSEMVTERSAPGPASAPSMPFPAKTSRFQQARSSASAAESSTMNIGNGEHDSDRPTGPAGKIIADTLLERNVPRQGAAPPLEDDPIMQRRELAAEYYRRRNDMIRQQGGFKAAADEDQDMGELMEERDGKLKKVSKFRAARIKPQ</sequence>
<reference evidence="3" key="1">
    <citation type="submission" date="2023-11" db="EMBL/GenBank/DDBJ databases">
        <authorList>
            <person name="Alioto T."/>
            <person name="Alioto T."/>
            <person name="Gomez Garrido J."/>
        </authorList>
    </citation>
    <scope>NUCLEOTIDE SEQUENCE</scope>
</reference>
<feature type="compositionally biased region" description="Low complexity" evidence="1">
    <location>
        <begin position="536"/>
        <end position="568"/>
    </location>
</feature>
<dbReference type="SUPFAM" id="SSF46579">
    <property type="entry name" value="Prefoldin"/>
    <property type="match status" value="1"/>
</dbReference>
<evidence type="ECO:0000313" key="3">
    <source>
        <dbReference type="EMBL" id="CAK4033516.1"/>
    </source>
</evidence>
<feature type="region of interest" description="Disordered" evidence="1">
    <location>
        <begin position="595"/>
        <end position="614"/>
    </location>
</feature>
<feature type="region of interest" description="Disordered" evidence="1">
    <location>
        <begin position="473"/>
        <end position="495"/>
    </location>
</feature>
<dbReference type="AlphaFoldDB" id="A0AAI9ED07"/>
<dbReference type="Pfam" id="PF13758">
    <property type="entry name" value="Prefoldin_3"/>
    <property type="match status" value="1"/>
</dbReference>
<feature type="region of interest" description="Disordered" evidence="1">
    <location>
        <begin position="378"/>
        <end position="431"/>
    </location>
</feature>
<feature type="compositionally biased region" description="Low complexity" evidence="1">
    <location>
        <begin position="389"/>
        <end position="399"/>
    </location>
</feature>
<feature type="compositionally biased region" description="Acidic residues" evidence="1">
    <location>
        <begin position="378"/>
        <end position="388"/>
    </location>
</feature>
<dbReference type="Proteomes" id="UP001296104">
    <property type="component" value="Unassembled WGS sequence"/>
</dbReference>
<gene>
    <name evidence="3" type="ORF">LECACI_7A008674</name>
</gene>
<feature type="compositionally biased region" description="Basic residues" evidence="1">
    <location>
        <begin position="659"/>
        <end position="672"/>
    </location>
</feature>
<dbReference type="PANTHER" id="PTHR15111:SF0">
    <property type="entry name" value="UNCONVENTIONAL PREFOLDIN RPB5 INTERACTOR 1"/>
    <property type="match status" value="1"/>
</dbReference>
<dbReference type="GO" id="GO:0019212">
    <property type="term" value="F:phosphatase inhibitor activity"/>
    <property type="evidence" value="ECO:0007669"/>
    <property type="project" value="TreeGrafter"/>
</dbReference>
<feature type="compositionally biased region" description="Low complexity" evidence="1">
    <location>
        <begin position="475"/>
        <end position="486"/>
    </location>
</feature>
<proteinExistence type="predicted"/>
<dbReference type="InterPro" id="IPR024325">
    <property type="entry name" value="DUF3835"/>
</dbReference>
<name>A0AAI9ED07_9PEZI</name>
<dbReference type="EMBL" id="CAVMBE010000087">
    <property type="protein sequence ID" value="CAK4033516.1"/>
    <property type="molecule type" value="Genomic_DNA"/>
</dbReference>
<evidence type="ECO:0000259" key="2">
    <source>
        <dbReference type="Pfam" id="PF12927"/>
    </source>
</evidence>
<evidence type="ECO:0000256" key="1">
    <source>
        <dbReference type="SAM" id="MobiDB-lite"/>
    </source>
</evidence>
<comment type="caution">
    <text evidence="3">The sequence shown here is derived from an EMBL/GenBank/DDBJ whole genome shotgun (WGS) entry which is preliminary data.</text>
</comment>
<dbReference type="GO" id="GO:0003714">
    <property type="term" value="F:transcription corepressor activity"/>
    <property type="evidence" value="ECO:0007669"/>
    <property type="project" value="TreeGrafter"/>
</dbReference>
<dbReference type="InterPro" id="IPR039553">
    <property type="entry name" value="Prefoldin-like"/>
</dbReference>
<accession>A0AAI9ED07</accession>
<protein>
    <recommendedName>
        <fullName evidence="2">DUF3835 domain-containing protein</fullName>
    </recommendedName>
</protein>
<dbReference type="GO" id="GO:0003682">
    <property type="term" value="F:chromatin binding"/>
    <property type="evidence" value="ECO:0007669"/>
    <property type="project" value="TreeGrafter"/>
</dbReference>
<dbReference type="GO" id="GO:0000122">
    <property type="term" value="P:negative regulation of transcription by RNA polymerase II"/>
    <property type="evidence" value="ECO:0007669"/>
    <property type="project" value="TreeGrafter"/>
</dbReference>
<keyword evidence="4" id="KW-1185">Reference proteome</keyword>
<feature type="compositionally biased region" description="Basic and acidic residues" evidence="1">
    <location>
        <begin position="249"/>
        <end position="258"/>
    </location>
</feature>
<organism evidence="3 4">
    <name type="scientific">Lecanosticta acicola</name>
    <dbReference type="NCBI Taxonomy" id="111012"/>
    <lineage>
        <taxon>Eukaryota</taxon>
        <taxon>Fungi</taxon>
        <taxon>Dikarya</taxon>
        <taxon>Ascomycota</taxon>
        <taxon>Pezizomycotina</taxon>
        <taxon>Dothideomycetes</taxon>
        <taxon>Dothideomycetidae</taxon>
        <taxon>Mycosphaerellales</taxon>
        <taxon>Mycosphaerellaceae</taxon>
        <taxon>Lecanosticta</taxon>
    </lineage>
</organism>
<feature type="region of interest" description="Disordered" evidence="1">
    <location>
        <begin position="514"/>
        <end position="587"/>
    </location>
</feature>
<feature type="compositionally biased region" description="Basic and acidic residues" evidence="1">
    <location>
        <begin position="205"/>
        <end position="220"/>
    </location>
</feature>
<dbReference type="Pfam" id="PF12927">
    <property type="entry name" value="DUF3835"/>
    <property type="match status" value="1"/>
</dbReference>
<evidence type="ECO:0000313" key="4">
    <source>
        <dbReference type="Proteomes" id="UP001296104"/>
    </source>
</evidence>
<dbReference type="PANTHER" id="PTHR15111">
    <property type="entry name" value="RNA POLYMERASE II SUBUNIT 5-MEDIATING PROTEIN NNX3"/>
    <property type="match status" value="1"/>
</dbReference>
<feature type="region of interest" description="Disordered" evidence="1">
    <location>
        <begin position="635"/>
        <end position="672"/>
    </location>
</feature>
<feature type="domain" description="DUF3835" evidence="2">
    <location>
        <begin position="590"/>
        <end position="669"/>
    </location>
</feature>
<dbReference type="InterPro" id="IPR052255">
    <property type="entry name" value="RNA_pol_II_subunit5-mediator"/>
</dbReference>